<dbReference type="EMBL" id="KI535697">
    <property type="protein sequence ID" value="ESR66467.1"/>
    <property type="molecule type" value="Genomic_DNA"/>
</dbReference>
<evidence type="ECO:0000256" key="1">
    <source>
        <dbReference type="ARBA" id="ARBA00023016"/>
    </source>
</evidence>
<dbReference type="FunCoup" id="V4UJX4">
    <property type="interactions" value="8"/>
</dbReference>
<evidence type="ECO:0000256" key="3">
    <source>
        <dbReference type="RuleBase" id="RU003616"/>
    </source>
</evidence>
<dbReference type="InterPro" id="IPR031107">
    <property type="entry name" value="Small_HSP"/>
</dbReference>
<dbReference type="eggNOG" id="KOG0710">
    <property type="taxonomic scope" value="Eukaryota"/>
</dbReference>
<dbReference type="PROSITE" id="PS01031">
    <property type="entry name" value="SHSP"/>
    <property type="match status" value="1"/>
</dbReference>
<organism evidence="5 6">
    <name type="scientific">Citrus clementina</name>
    <name type="common">Clementine</name>
    <name type="synonym">Citrus deliciosa x Citrus sinensis</name>
    <dbReference type="NCBI Taxonomy" id="85681"/>
    <lineage>
        <taxon>Eukaryota</taxon>
        <taxon>Viridiplantae</taxon>
        <taxon>Streptophyta</taxon>
        <taxon>Embryophyta</taxon>
        <taxon>Tracheophyta</taxon>
        <taxon>Spermatophyta</taxon>
        <taxon>Magnoliopsida</taxon>
        <taxon>eudicotyledons</taxon>
        <taxon>Gunneridae</taxon>
        <taxon>Pentapetalae</taxon>
        <taxon>rosids</taxon>
        <taxon>malvids</taxon>
        <taxon>Sapindales</taxon>
        <taxon>Rutaceae</taxon>
        <taxon>Aurantioideae</taxon>
        <taxon>Citrus</taxon>
    </lineage>
</organism>
<dbReference type="Gramene" id="ESR66467">
    <property type="protein sequence ID" value="ESR66467"/>
    <property type="gene ID" value="CICLE_v10009588mg"/>
</dbReference>
<evidence type="ECO:0000256" key="2">
    <source>
        <dbReference type="PROSITE-ProRule" id="PRU00285"/>
    </source>
</evidence>
<dbReference type="Pfam" id="PF00011">
    <property type="entry name" value="HSP20"/>
    <property type="match status" value="1"/>
</dbReference>
<dbReference type="InParanoid" id="V4UJX4"/>
<dbReference type="GO" id="GO:0006979">
    <property type="term" value="P:response to oxidative stress"/>
    <property type="evidence" value="ECO:0007669"/>
    <property type="project" value="EnsemblPlants"/>
</dbReference>
<dbReference type="SUPFAM" id="SSF49764">
    <property type="entry name" value="HSP20-like chaperones"/>
    <property type="match status" value="1"/>
</dbReference>
<feature type="domain" description="SHSP" evidence="4">
    <location>
        <begin position="93"/>
        <end position="191"/>
    </location>
</feature>
<evidence type="ECO:0000313" key="6">
    <source>
        <dbReference type="Proteomes" id="UP000030687"/>
    </source>
</evidence>
<dbReference type="OMA" id="PINDQQG"/>
<gene>
    <name evidence="5" type="ORF">CICLE_v10009588mg</name>
</gene>
<sequence length="192" mass="21898">MKREVKVRPVSAWNPPLPTSSRLWISLNHLHVRYQSREPERKMSIVPVSDQGIISNTPLSSEVWGPFQNFLEEFPLSIDLWGPFSDFPSLSRGIFPTRQTQINWSETPRAHVFKAYFPGLTGDQVIVFVDEDRMLQISTDDGKFMSRFKLPDNAITDQVKASMNYGLLTVTVSKEMSLQPQNVRVVEITGSD</sequence>
<reference evidence="5 6" key="1">
    <citation type="submission" date="2013-10" db="EMBL/GenBank/DDBJ databases">
        <authorList>
            <consortium name="International Citrus Genome Consortium"/>
            <person name="Jenkins J."/>
            <person name="Schmutz J."/>
            <person name="Prochnik S."/>
            <person name="Rokhsar D."/>
            <person name="Gmitter F."/>
            <person name="Ollitrault P."/>
            <person name="Machado M."/>
            <person name="Talon M."/>
            <person name="Wincker P."/>
            <person name="Jaillon O."/>
            <person name="Morgante M."/>
        </authorList>
    </citation>
    <scope>NUCLEOTIDE SEQUENCE</scope>
    <source>
        <strain evidence="6">cv. Clemenules</strain>
    </source>
</reference>
<proteinExistence type="inferred from homology"/>
<dbReference type="InterPro" id="IPR008978">
    <property type="entry name" value="HSP20-like_chaperone"/>
</dbReference>
<dbReference type="AlphaFoldDB" id="V4UJX4"/>
<evidence type="ECO:0000259" key="4">
    <source>
        <dbReference type="PROSITE" id="PS01031"/>
    </source>
</evidence>
<name>V4UJX4_CITCL</name>
<dbReference type="STRING" id="85681.V4UJX4"/>
<comment type="similarity">
    <text evidence="2 3">Belongs to the small heat shock protein (HSP20) family.</text>
</comment>
<dbReference type="KEGG" id="cic:CICLE_v10009588mg"/>
<keyword evidence="1" id="KW-0346">Stress response</keyword>
<keyword evidence="6" id="KW-1185">Reference proteome</keyword>
<dbReference type="PANTHER" id="PTHR11527">
    <property type="entry name" value="HEAT-SHOCK PROTEIN 20 FAMILY MEMBER"/>
    <property type="match status" value="1"/>
</dbReference>
<dbReference type="Gene3D" id="2.60.40.790">
    <property type="match status" value="1"/>
</dbReference>
<accession>V4UJX4</accession>
<evidence type="ECO:0000313" key="5">
    <source>
        <dbReference type="EMBL" id="ESR66467.1"/>
    </source>
</evidence>
<protein>
    <recommendedName>
        <fullName evidence="4">SHSP domain-containing protein</fullName>
    </recommendedName>
</protein>
<dbReference type="InterPro" id="IPR002068">
    <property type="entry name" value="A-crystallin/Hsp20_dom"/>
</dbReference>
<dbReference type="Proteomes" id="UP000030687">
    <property type="component" value="Unassembled WGS sequence"/>
</dbReference>